<dbReference type="Proteomes" id="UP000766698">
    <property type="component" value="Unassembled WGS sequence"/>
</dbReference>
<dbReference type="InterPro" id="IPR007278">
    <property type="entry name" value="DUF397"/>
</dbReference>
<reference evidence="3" key="1">
    <citation type="journal article" date="2020" name="Syst. Appl. Microbiol.">
        <title>Streptomyces alkaliterrae sp. nov., isolated from an alkaline soil, and emended descriptions of Streptomyces alkaliphilus, Streptomyces calidiresistens and Streptomyces durbertensis.</title>
        <authorList>
            <person name="Swiecimska M."/>
            <person name="Golinska P."/>
            <person name="Nouioui I."/>
            <person name="Wypij M."/>
            <person name="Rai M."/>
            <person name="Sangal V."/>
            <person name="Goodfellow M."/>
        </authorList>
    </citation>
    <scope>NUCLEOTIDE SEQUENCE [LARGE SCALE GENOMIC DNA]</scope>
    <source>
        <strain evidence="3">DSM 104538</strain>
    </source>
</reference>
<feature type="domain" description="DUF397" evidence="1">
    <location>
        <begin position="17"/>
        <end position="67"/>
    </location>
</feature>
<gene>
    <name evidence="2" type="ORF">GL263_22075</name>
</gene>
<proteinExistence type="predicted"/>
<sequence>MKTANNASGDRRHEAALHWRKSSYSGTGTECVEFAPTRHTVHVRDSKATDGPILRFTPTAWTTFLTATV</sequence>
<protein>
    <submittedName>
        <fullName evidence="2">DUF397 domain-containing protein</fullName>
    </submittedName>
</protein>
<name>A0ABR6ELM3_9ACTN</name>
<accession>A0ABR6ELM3</accession>
<evidence type="ECO:0000313" key="2">
    <source>
        <dbReference type="EMBL" id="MBB1246221.1"/>
    </source>
</evidence>
<dbReference type="Pfam" id="PF04149">
    <property type="entry name" value="DUF397"/>
    <property type="match status" value="1"/>
</dbReference>
<comment type="caution">
    <text evidence="2">The sequence shown here is derived from an EMBL/GenBank/DDBJ whole genome shotgun (WGS) entry which is preliminary data.</text>
</comment>
<dbReference type="EMBL" id="WMLF01000434">
    <property type="protein sequence ID" value="MBB1246221.1"/>
    <property type="molecule type" value="Genomic_DNA"/>
</dbReference>
<dbReference type="RefSeq" id="WP_182857491.1">
    <property type="nucleotide sequence ID" value="NZ_WMLF01000434.1"/>
</dbReference>
<keyword evidence="3" id="KW-1185">Reference proteome</keyword>
<organism evidence="2 3">
    <name type="scientific">Streptomyces durbertensis</name>
    <dbReference type="NCBI Taxonomy" id="2448886"/>
    <lineage>
        <taxon>Bacteria</taxon>
        <taxon>Bacillati</taxon>
        <taxon>Actinomycetota</taxon>
        <taxon>Actinomycetes</taxon>
        <taxon>Kitasatosporales</taxon>
        <taxon>Streptomycetaceae</taxon>
        <taxon>Streptomyces</taxon>
    </lineage>
</organism>
<evidence type="ECO:0000313" key="3">
    <source>
        <dbReference type="Proteomes" id="UP000766698"/>
    </source>
</evidence>
<evidence type="ECO:0000259" key="1">
    <source>
        <dbReference type="Pfam" id="PF04149"/>
    </source>
</evidence>